<dbReference type="Proteomes" id="UP000243297">
    <property type="component" value="Unassembled WGS sequence"/>
</dbReference>
<protein>
    <recommendedName>
        <fullName evidence="3">Winged helix DNA-binding domain-containing protein</fullName>
    </recommendedName>
</protein>
<dbReference type="PANTHER" id="PTHR30528:SF0">
    <property type="entry name" value="CYTOPLASMIC PROTEIN"/>
    <property type="match status" value="1"/>
</dbReference>
<evidence type="ECO:0000313" key="2">
    <source>
        <dbReference type="Proteomes" id="UP000243297"/>
    </source>
</evidence>
<organism evidence="1 2">
    <name type="scientific">Anaerorhabdus furcosa</name>
    <dbReference type="NCBI Taxonomy" id="118967"/>
    <lineage>
        <taxon>Bacteria</taxon>
        <taxon>Bacillati</taxon>
        <taxon>Bacillota</taxon>
        <taxon>Erysipelotrichia</taxon>
        <taxon>Erysipelotrichales</taxon>
        <taxon>Erysipelotrichaceae</taxon>
        <taxon>Anaerorhabdus</taxon>
    </lineage>
</organism>
<dbReference type="InterPro" id="IPR009351">
    <property type="entry name" value="AlkZ-like"/>
</dbReference>
<evidence type="ECO:0000313" key="1">
    <source>
        <dbReference type="EMBL" id="SJZ85800.1"/>
    </source>
</evidence>
<sequence length="388" mass="45960">MKMIKLTKKQARQFLLIKHGLIGDYKFVGKEGILNYTKQVGCIQYDPIDACGKNADLVLLSKVKGYKKKMLDELLYQDRKLIDYFDKNLAIFCDNDWIYLKRKKKTYDFLTRHNKNVEMACDLVKKTIKENGPMSASDFKNKEQITWTWGNKSSLSRACLEHLYYIGELGIHHKKGTIKYYDLIENCISIKILNKPDPNKTEIDYLKWNVLRRISAVGMLWNKASDAYLCIENLKANKRNEVYQELLKDKKIIQFEVEGCKESLYCLSTDLYLIKEVIKNPKLKKRCEFIAPLDNMMWDRNLIRELFEFDYKWEIYTPQSQRKYGYYVLPILYGDIFVGRIEAGYTKKNKLLEVKNIWFESSIKPSKKLESEIAKHIKKLEKFNQEEL</sequence>
<gene>
    <name evidence="1" type="ORF">SAMN02745191_1859</name>
</gene>
<dbReference type="Pfam" id="PF06224">
    <property type="entry name" value="AlkZ-like"/>
    <property type="match status" value="1"/>
</dbReference>
<dbReference type="AlphaFoldDB" id="A0A1T4P2G9"/>
<evidence type="ECO:0008006" key="3">
    <source>
        <dbReference type="Google" id="ProtNLM"/>
    </source>
</evidence>
<dbReference type="STRING" id="118967.SAMN02745191_1859"/>
<name>A0A1T4P2G9_9FIRM</name>
<proteinExistence type="predicted"/>
<keyword evidence="2" id="KW-1185">Reference proteome</keyword>
<dbReference type="EMBL" id="FUWY01000005">
    <property type="protein sequence ID" value="SJZ85800.1"/>
    <property type="molecule type" value="Genomic_DNA"/>
</dbReference>
<dbReference type="PANTHER" id="PTHR30528">
    <property type="entry name" value="CYTOPLASMIC PROTEIN"/>
    <property type="match status" value="1"/>
</dbReference>
<reference evidence="2" key="1">
    <citation type="submission" date="2017-02" db="EMBL/GenBank/DDBJ databases">
        <authorList>
            <person name="Varghese N."/>
            <person name="Submissions S."/>
        </authorList>
    </citation>
    <scope>NUCLEOTIDE SEQUENCE [LARGE SCALE GENOMIC DNA]</scope>
    <source>
        <strain evidence="2">ATCC 25662</strain>
    </source>
</reference>
<accession>A0A1T4P2G9</accession>